<proteinExistence type="predicted"/>
<dbReference type="STRING" id="1088818.A0A2I0B9Y0"/>
<accession>A0A2I0B9Y0</accession>
<keyword evidence="2" id="KW-1185">Reference proteome</keyword>
<evidence type="ECO:0000313" key="2">
    <source>
        <dbReference type="Proteomes" id="UP000236161"/>
    </source>
</evidence>
<dbReference type="Proteomes" id="UP000236161">
    <property type="component" value="Unassembled WGS sequence"/>
</dbReference>
<name>A0A2I0B9Y0_9ASPA</name>
<sequence length="165" mass="18403">MGALGNGGLWWNFPPGRRNGGRGRRRPSCRKVRCSSSESINLGKESVSRWALFNFPLKQAAIAASLTLTGDTIAQFRDWINDRSESRAGMGEEGCTSLCSCCIYVYLLDFLELLSFINCKQMICPSYVSSFAFVLEYLATCVSHLMFLVQLFVEVNSFGLKSELL</sequence>
<reference evidence="1 2" key="1">
    <citation type="journal article" date="2017" name="Nature">
        <title>The Apostasia genome and the evolution of orchids.</title>
        <authorList>
            <person name="Zhang G.Q."/>
            <person name="Liu K.W."/>
            <person name="Li Z."/>
            <person name="Lohaus R."/>
            <person name="Hsiao Y.Y."/>
            <person name="Niu S.C."/>
            <person name="Wang J.Y."/>
            <person name="Lin Y.C."/>
            <person name="Xu Q."/>
            <person name="Chen L.J."/>
            <person name="Yoshida K."/>
            <person name="Fujiwara S."/>
            <person name="Wang Z.W."/>
            <person name="Zhang Y.Q."/>
            <person name="Mitsuda N."/>
            <person name="Wang M."/>
            <person name="Liu G.H."/>
            <person name="Pecoraro L."/>
            <person name="Huang H.X."/>
            <person name="Xiao X.J."/>
            <person name="Lin M."/>
            <person name="Wu X.Y."/>
            <person name="Wu W.L."/>
            <person name="Chen Y.Y."/>
            <person name="Chang S.B."/>
            <person name="Sakamoto S."/>
            <person name="Ohme-Takagi M."/>
            <person name="Yagi M."/>
            <person name="Zeng S.J."/>
            <person name="Shen C.Y."/>
            <person name="Yeh C.M."/>
            <person name="Luo Y.B."/>
            <person name="Tsai W.C."/>
            <person name="Van de Peer Y."/>
            <person name="Liu Z.J."/>
        </authorList>
    </citation>
    <scope>NUCLEOTIDE SEQUENCE [LARGE SCALE GENOMIC DNA]</scope>
    <source>
        <strain evidence="2">cv. Shenzhen</strain>
        <tissue evidence="1">Stem</tissue>
    </source>
</reference>
<gene>
    <name evidence="1" type="ORF">AXF42_Ash007351</name>
</gene>
<evidence type="ECO:0000313" key="1">
    <source>
        <dbReference type="EMBL" id="PKA64605.1"/>
    </source>
</evidence>
<dbReference type="EMBL" id="KZ451903">
    <property type="protein sequence ID" value="PKA64605.1"/>
    <property type="molecule type" value="Genomic_DNA"/>
</dbReference>
<dbReference type="AlphaFoldDB" id="A0A2I0B9Y0"/>
<protein>
    <submittedName>
        <fullName evidence="1">Uncharacterized protein</fullName>
    </submittedName>
</protein>
<dbReference type="OrthoDB" id="430207at2759"/>
<organism evidence="1 2">
    <name type="scientific">Apostasia shenzhenica</name>
    <dbReference type="NCBI Taxonomy" id="1088818"/>
    <lineage>
        <taxon>Eukaryota</taxon>
        <taxon>Viridiplantae</taxon>
        <taxon>Streptophyta</taxon>
        <taxon>Embryophyta</taxon>
        <taxon>Tracheophyta</taxon>
        <taxon>Spermatophyta</taxon>
        <taxon>Magnoliopsida</taxon>
        <taxon>Liliopsida</taxon>
        <taxon>Asparagales</taxon>
        <taxon>Orchidaceae</taxon>
        <taxon>Apostasioideae</taxon>
        <taxon>Apostasia</taxon>
    </lineage>
</organism>